<protein>
    <submittedName>
        <fullName evidence="1">Uncharacterized protein</fullName>
    </submittedName>
</protein>
<dbReference type="KEGG" id="rpon:G3256_13220"/>
<reference evidence="1 2" key="1">
    <citation type="submission" date="2020-02" db="EMBL/GenBank/DDBJ databases">
        <title>Genome sequence of Roseobacter ponti.</title>
        <authorList>
            <person name="Hollensteiner J."/>
            <person name="Schneider D."/>
            <person name="Poehlein A."/>
            <person name="Daniel R."/>
        </authorList>
    </citation>
    <scope>NUCLEOTIDE SEQUENCE [LARGE SCALE GENOMIC DNA]</scope>
    <source>
        <strain evidence="1 2">DSM 106830</strain>
    </source>
</reference>
<proteinExistence type="predicted"/>
<evidence type="ECO:0000313" key="2">
    <source>
        <dbReference type="Proteomes" id="UP000503308"/>
    </source>
</evidence>
<evidence type="ECO:0000313" key="1">
    <source>
        <dbReference type="EMBL" id="QJF52057.1"/>
    </source>
</evidence>
<name>A0A858SVM8_9RHOB</name>
<gene>
    <name evidence="1" type="ORF">G3256_13220</name>
</gene>
<dbReference type="RefSeq" id="WP_169641276.1">
    <property type="nucleotide sequence ID" value="NZ_CP048788.1"/>
</dbReference>
<dbReference type="AlphaFoldDB" id="A0A858SVM8"/>
<dbReference type="EMBL" id="CP048788">
    <property type="protein sequence ID" value="QJF52057.1"/>
    <property type="molecule type" value="Genomic_DNA"/>
</dbReference>
<keyword evidence="2" id="KW-1185">Reference proteome</keyword>
<accession>A0A858SVM8</accession>
<sequence length="72" mass="8340">MRAKTDRPEDFQKFYYAKVGLGEGCGCAERVIDMHEFDRLAGKPKLRLPRLPARGSFRRFLNKAGLTSRPRR</sequence>
<dbReference type="Proteomes" id="UP000503308">
    <property type="component" value="Chromosome"/>
</dbReference>
<organism evidence="1 2">
    <name type="scientific">Roseobacter ponti</name>
    <dbReference type="NCBI Taxonomy" id="1891787"/>
    <lineage>
        <taxon>Bacteria</taxon>
        <taxon>Pseudomonadati</taxon>
        <taxon>Pseudomonadota</taxon>
        <taxon>Alphaproteobacteria</taxon>
        <taxon>Rhodobacterales</taxon>
        <taxon>Roseobacteraceae</taxon>
        <taxon>Roseobacter</taxon>
    </lineage>
</organism>